<proteinExistence type="predicted"/>
<organism evidence="1 2">
    <name type="scientific">Cardiocondyla obscurior</name>
    <dbReference type="NCBI Taxonomy" id="286306"/>
    <lineage>
        <taxon>Eukaryota</taxon>
        <taxon>Metazoa</taxon>
        <taxon>Ecdysozoa</taxon>
        <taxon>Arthropoda</taxon>
        <taxon>Hexapoda</taxon>
        <taxon>Insecta</taxon>
        <taxon>Pterygota</taxon>
        <taxon>Neoptera</taxon>
        <taxon>Endopterygota</taxon>
        <taxon>Hymenoptera</taxon>
        <taxon>Apocrita</taxon>
        <taxon>Aculeata</taxon>
        <taxon>Formicoidea</taxon>
        <taxon>Formicidae</taxon>
        <taxon>Myrmicinae</taxon>
        <taxon>Cardiocondyla</taxon>
    </lineage>
</organism>
<dbReference type="EMBL" id="JADYXP020000010">
    <property type="protein sequence ID" value="KAL0116164.1"/>
    <property type="molecule type" value="Genomic_DNA"/>
</dbReference>
<dbReference type="Proteomes" id="UP001430953">
    <property type="component" value="Unassembled WGS sequence"/>
</dbReference>
<evidence type="ECO:0000313" key="2">
    <source>
        <dbReference type="Proteomes" id="UP001430953"/>
    </source>
</evidence>
<dbReference type="AlphaFoldDB" id="A0AAW2FMB5"/>
<protein>
    <submittedName>
        <fullName evidence="1">Uncharacterized protein</fullName>
    </submittedName>
</protein>
<keyword evidence="2" id="KW-1185">Reference proteome</keyword>
<reference evidence="1 2" key="1">
    <citation type="submission" date="2023-03" db="EMBL/GenBank/DDBJ databases">
        <title>High recombination rates correlate with genetic variation in Cardiocondyla obscurior ants.</title>
        <authorList>
            <person name="Errbii M."/>
        </authorList>
    </citation>
    <scope>NUCLEOTIDE SEQUENCE [LARGE SCALE GENOMIC DNA]</scope>
    <source>
        <strain evidence="1">Alpha-2009</strain>
        <tissue evidence="1">Whole body</tissue>
    </source>
</reference>
<name>A0AAW2FMB5_9HYME</name>
<gene>
    <name evidence="1" type="ORF">PUN28_011193</name>
</gene>
<sequence>MSEDLFRMTKKCRLRHDYFISTYKKNVRNIRCLLLVVAYFMKLDRNEVSRPGSLLVNVRNGQRRNEHTYQRALSLFPECDKSRFNKELEWALTTYIGNSSRSLHSFVTPK</sequence>
<accession>A0AAW2FMB5</accession>
<evidence type="ECO:0000313" key="1">
    <source>
        <dbReference type="EMBL" id="KAL0116164.1"/>
    </source>
</evidence>
<comment type="caution">
    <text evidence="1">The sequence shown here is derived from an EMBL/GenBank/DDBJ whole genome shotgun (WGS) entry which is preliminary data.</text>
</comment>